<organism evidence="3 4">
    <name type="scientific">Gimesia chilikensis</name>
    <dbReference type="NCBI Taxonomy" id="2605989"/>
    <lineage>
        <taxon>Bacteria</taxon>
        <taxon>Pseudomonadati</taxon>
        <taxon>Planctomycetota</taxon>
        <taxon>Planctomycetia</taxon>
        <taxon>Planctomycetales</taxon>
        <taxon>Planctomycetaceae</taxon>
        <taxon>Gimesia</taxon>
    </lineage>
</organism>
<evidence type="ECO:0000256" key="1">
    <source>
        <dbReference type="ARBA" id="ARBA00023002"/>
    </source>
</evidence>
<protein>
    <submittedName>
        <fullName evidence="3">NAD-reducing hydrogenase HoxS subunit delta</fullName>
        <ecNumber evidence="3">1.12.1.2</ecNumber>
    </submittedName>
</protein>
<sequence length="263" mass="28775">MCKPRLAVFKFASCDGCQLSLLDAEDHLLAVADAVEIVYFPEATSHMEEGPYDIALVEGSITTPHDAERIQQIRKDARYLMTIGACATAGGIQALRNWADKDEFMQAVYATPDYIQVLETSTPIAEHVQVDFELRGCPINQYQLIEVIRSLLAGQTPRTPRHSVCLDCKRRGTVCVTVAQGTACLGPVTQSGCHALCPSYNRGCYGCFGPALQANLVSLSAQMEREGASKAEIAHKLKNFNAYSPAFRTESTRLVQLEGDQRG</sequence>
<dbReference type="Pfam" id="PF01058">
    <property type="entry name" value="Oxidored_q6"/>
    <property type="match status" value="1"/>
</dbReference>
<evidence type="ECO:0000259" key="2">
    <source>
        <dbReference type="Pfam" id="PF01058"/>
    </source>
</evidence>
<accession>A0A517PS60</accession>
<reference evidence="3 4" key="1">
    <citation type="submission" date="2019-02" db="EMBL/GenBank/DDBJ databases">
        <title>Deep-cultivation of Planctomycetes and their phenomic and genomic characterization uncovers novel biology.</title>
        <authorList>
            <person name="Wiegand S."/>
            <person name="Jogler M."/>
            <person name="Boedeker C."/>
            <person name="Pinto D."/>
            <person name="Vollmers J."/>
            <person name="Rivas-Marin E."/>
            <person name="Kohn T."/>
            <person name="Peeters S.H."/>
            <person name="Heuer A."/>
            <person name="Rast P."/>
            <person name="Oberbeckmann S."/>
            <person name="Bunk B."/>
            <person name="Jeske O."/>
            <person name="Meyerdierks A."/>
            <person name="Storesund J.E."/>
            <person name="Kallscheuer N."/>
            <person name="Luecker S."/>
            <person name="Lage O.M."/>
            <person name="Pohl T."/>
            <person name="Merkel B.J."/>
            <person name="Hornburger P."/>
            <person name="Mueller R.-W."/>
            <person name="Bruemmer F."/>
            <person name="Labrenz M."/>
            <person name="Spormann A.M."/>
            <person name="Op den Camp H."/>
            <person name="Overmann J."/>
            <person name="Amann R."/>
            <person name="Jetten M.S.M."/>
            <person name="Mascher T."/>
            <person name="Medema M.H."/>
            <person name="Devos D.P."/>
            <person name="Kaster A.-K."/>
            <person name="Ovreas L."/>
            <person name="Rohde M."/>
            <person name="Galperin M.Y."/>
            <person name="Jogler C."/>
        </authorList>
    </citation>
    <scope>NUCLEOTIDE SEQUENCE [LARGE SCALE GENOMIC DNA]</scope>
    <source>
        <strain evidence="3 4">HG66A1</strain>
    </source>
</reference>
<name>A0A517PS60_9PLAN</name>
<dbReference type="InterPro" id="IPR037024">
    <property type="entry name" value="NiFe_Hase_small_N_sf"/>
</dbReference>
<dbReference type="SUPFAM" id="SSF56770">
    <property type="entry name" value="HydA/Nqo6-like"/>
    <property type="match status" value="1"/>
</dbReference>
<keyword evidence="3" id="KW-0371">Homeobox</keyword>
<dbReference type="GO" id="GO:0047985">
    <property type="term" value="F:hydrogen dehydrogenase activity"/>
    <property type="evidence" value="ECO:0007669"/>
    <property type="project" value="UniProtKB-EC"/>
</dbReference>
<evidence type="ECO:0000313" key="4">
    <source>
        <dbReference type="Proteomes" id="UP000320421"/>
    </source>
</evidence>
<keyword evidence="4" id="KW-1185">Reference proteome</keyword>
<dbReference type="GO" id="GO:0003677">
    <property type="term" value="F:DNA binding"/>
    <property type="evidence" value="ECO:0007669"/>
    <property type="project" value="UniProtKB-KW"/>
</dbReference>
<dbReference type="InterPro" id="IPR051349">
    <property type="entry name" value="Hydrogenase_assoc-protein"/>
</dbReference>
<dbReference type="EMBL" id="CP036266">
    <property type="protein sequence ID" value="QDT22208.1"/>
    <property type="molecule type" value="Genomic_DNA"/>
</dbReference>
<dbReference type="PANTHER" id="PTHR42845">
    <property type="entry name" value="COENZYME F420-REDUCING HYDROGENASE, GAMMA SUBUNIT"/>
    <property type="match status" value="1"/>
</dbReference>
<feature type="domain" description="NADH:ubiquinone oxidoreductase-like 20kDa subunit" evidence="2">
    <location>
        <begin position="14"/>
        <end position="150"/>
    </location>
</feature>
<keyword evidence="1 3" id="KW-0560">Oxidoreductase</keyword>
<dbReference type="InterPro" id="IPR006137">
    <property type="entry name" value="NADH_UbQ_OxRdtase-like_20kDa"/>
</dbReference>
<proteinExistence type="predicted"/>
<dbReference type="Gene3D" id="3.40.50.700">
    <property type="entry name" value="NADH:ubiquinone oxidoreductase-like, 20kDa subunit"/>
    <property type="match status" value="1"/>
</dbReference>
<dbReference type="EC" id="1.12.1.2" evidence="3"/>
<gene>
    <name evidence="3" type="primary">hoxY</name>
    <name evidence="3" type="ORF">HG66A1_40150</name>
</gene>
<evidence type="ECO:0000313" key="3">
    <source>
        <dbReference type="EMBL" id="QDT22208.1"/>
    </source>
</evidence>
<dbReference type="PANTHER" id="PTHR42845:SF2">
    <property type="entry name" value="F420-NON-REDUCING HYDROGENASE VHU SUBUNIT G"/>
    <property type="match status" value="1"/>
</dbReference>
<dbReference type="Proteomes" id="UP000320421">
    <property type="component" value="Chromosome"/>
</dbReference>
<dbReference type="OrthoDB" id="9787729at2"/>
<dbReference type="AlphaFoldDB" id="A0A517PS60"/>
<dbReference type="GO" id="GO:0051536">
    <property type="term" value="F:iron-sulfur cluster binding"/>
    <property type="evidence" value="ECO:0007669"/>
    <property type="project" value="InterPro"/>
</dbReference>
<dbReference type="RefSeq" id="WP_145187707.1">
    <property type="nucleotide sequence ID" value="NZ_CP036266.1"/>
</dbReference>